<evidence type="ECO:0000313" key="2">
    <source>
        <dbReference type="EMBL" id="PNQ72999.1"/>
    </source>
</evidence>
<comment type="caution">
    <text evidence="2">The sequence shown here is derived from an EMBL/GenBank/DDBJ whole genome shotgun (WGS) entry which is preliminary data.</text>
</comment>
<sequence length="289" mass="31322">MKKIKQFVPILAILTFALSCSSDDGGTIPIITNPPSDNTGNYFPLTEDDYWNYDVAYRDNNDSNNNSDSADFLFVDTQLGSTYDLGVNTNDIANGTMNAILVNGTLERTESTLLLDGSIAIPFPGFETSNIDFTDIILYDLNASNNSLLSSNSGTIVQDVDLGGDIVPITINYIISSNQENNDSSITVNGESYSSVSKANFKINLDISTIVTFGTQNINLPIISSQDVSVSTNYFVENVGLVKSETTITYQINQSTIDLLNTIGVEIPFPTSGSATNVQELTDYMVTIE</sequence>
<keyword evidence="3" id="KW-1185">Reference proteome</keyword>
<name>A0A2K1DY97_9FLAO</name>
<gene>
    <name evidence="2" type="ORF">C1T31_08350</name>
</gene>
<dbReference type="EMBL" id="POWF01000004">
    <property type="protein sequence ID" value="PNQ72999.1"/>
    <property type="molecule type" value="Genomic_DNA"/>
</dbReference>
<feature type="signal peptide" evidence="1">
    <location>
        <begin position="1"/>
        <end position="21"/>
    </location>
</feature>
<evidence type="ECO:0000313" key="3">
    <source>
        <dbReference type="Proteomes" id="UP000236641"/>
    </source>
</evidence>
<proteinExistence type="predicted"/>
<keyword evidence="1" id="KW-0732">Signal</keyword>
<organism evidence="2 3">
    <name type="scientific">Hanstruepera neustonica</name>
    <dbReference type="NCBI Taxonomy" id="1445657"/>
    <lineage>
        <taxon>Bacteria</taxon>
        <taxon>Pseudomonadati</taxon>
        <taxon>Bacteroidota</taxon>
        <taxon>Flavobacteriia</taxon>
        <taxon>Flavobacteriales</taxon>
        <taxon>Flavobacteriaceae</taxon>
        <taxon>Hanstruepera</taxon>
    </lineage>
</organism>
<feature type="chain" id="PRO_5014431278" evidence="1">
    <location>
        <begin position="22"/>
        <end position="289"/>
    </location>
</feature>
<dbReference type="PROSITE" id="PS51257">
    <property type="entry name" value="PROKAR_LIPOPROTEIN"/>
    <property type="match status" value="1"/>
</dbReference>
<dbReference type="RefSeq" id="WP_103052038.1">
    <property type="nucleotide sequence ID" value="NZ_POWF01000004.1"/>
</dbReference>
<dbReference type="OrthoDB" id="1435518at2"/>
<dbReference type="Proteomes" id="UP000236641">
    <property type="component" value="Unassembled WGS sequence"/>
</dbReference>
<evidence type="ECO:0000256" key="1">
    <source>
        <dbReference type="SAM" id="SignalP"/>
    </source>
</evidence>
<reference evidence="2 3" key="1">
    <citation type="submission" date="2018-01" db="EMBL/GenBank/DDBJ databases">
        <title>The draft genome of Hanstruepera neustonica JCM19743.</title>
        <authorList>
            <person name="He R.-H."/>
            <person name="Du Z.-J."/>
        </authorList>
    </citation>
    <scope>NUCLEOTIDE SEQUENCE [LARGE SCALE GENOMIC DNA]</scope>
    <source>
        <strain evidence="2 3">JCM19743</strain>
    </source>
</reference>
<protein>
    <submittedName>
        <fullName evidence="2">Uncharacterized protein</fullName>
    </submittedName>
</protein>
<accession>A0A2K1DY97</accession>
<dbReference type="AlphaFoldDB" id="A0A2K1DY97"/>